<name>A0A914X6R2_9BILA</name>
<dbReference type="SUPFAM" id="SSF52833">
    <property type="entry name" value="Thioredoxin-like"/>
    <property type="match status" value="1"/>
</dbReference>
<protein>
    <submittedName>
        <fullName evidence="2">Alkyl hydroperoxide reductase subunit C/ Thiol specific antioxidant domain-containing protein</fullName>
    </submittedName>
</protein>
<sequence length="377" mass="42618">MKAIEDYGTSSTQLDDDEDALRNRENHMTQGLTIERQTNLELAILATINEIRVLKSVLENDLQNKIIDLSTFYQKHFKHNQVDNILMPFYVNMHSAALSEASENSISIDQVTIKGKTAGEIDALKTLQSLEEQWNKLLLQVDESLPELAEEEEKDPGEYLDAEKISLIDCERNQSVTLDDLLSPKYGRFTLFVLIRFFGCSVCLDHVRELVTRADEFEAKLVNIVIVCKGRREGGAKWKQLTGVTFPVLADETGAFVRCFHFGVSVWKMNNSKEFHARAMVRASGDDEFKAFVDDELHEFYQLGGNVVLDTKGKVIYVFKSAGLDERPTADELLRNIPKVEIDPFVRQRVEEDKIELNGGVMPQTAEKSGCSSCTVL</sequence>
<proteinExistence type="predicted"/>
<dbReference type="WBParaSite" id="PSAMB.scaffold65size88781.g1160.t1">
    <property type="protein sequence ID" value="PSAMB.scaffold65size88781.g1160.t1"/>
    <property type="gene ID" value="PSAMB.scaffold65size88781.g1160"/>
</dbReference>
<dbReference type="InterPro" id="IPR032801">
    <property type="entry name" value="PXL2A/B/C"/>
</dbReference>
<evidence type="ECO:0000313" key="2">
    <source>
        <dbReference type="WBParaSite" id="PSAMB.scaffold65size88781.g1160.t1"/>
    </source>
</evidence>
<keyword evidence="1" id="KW-1185">Reference proteome</keyword>
<dbReference type="Pfam" id="PF13911">
    <property type="entry name" value="AhpC-TSA_2"/>
    <property type="match status" value="1"/>
</dbReference>
<reference evidence="2" key="1">
    <citation type="submission" date="2022-11" db="UniProtKB">
        <authorList>
            <consortium name="WormBaseParasite"/>
        </authorList>
    </citation>
    <scope>IDENTIFICATION</scope>
</reference>
<organism evidence="1 2">
    <name type="scientific">Plectus sambesii</name>
    <dbReference type="NCBI Taxonomy" id="2011161"/>
    <lineage>
        <taxon>Eukaryota</taxon>
        <taxon>Metazoa</taxon>
        <taxon>Ecdysozoa</taxon>
        <taxon>Nematoda</taxon>
        <taxon>Chromadorea</taxon>
        <taxon>Plectida</taxon>
        <taxon>Plectina</taxon>
        <taxon>Plectoidea</taxon>
        <taxon>Plectidae</taxon>
        <taxon>Plectus</taxon>
    </lineage>
</organism>
<dbReference type="Gene3D" id="3.40.30.10">
    <property type="entry name" value="Glutaredoxin"/>
    <property type="match status" value="1"/>
</dbReference>
<evidence type="ECO:0000313" key="1">
    <source>
        <dbReference type="Proteomes" id="UP000887566"/>
    </source>
</evidence>
<dbReference type="InterPro" id="IPR036249">
    <property type="entry name" value="Thioredoxin-like_sf"/>
</dbReference>
<dbReference type="AlphaFoldDB" id="A0A914X6R2"/>
<dbReference type="Proteomes" id="UP000887566">
    <property type="component" value="Unplaced"/>
</dbReference>
<accession>A0A914X6R2</accession>